<dbReference type="InterPro" id="IPR011528">
    <property type="entry name" value="NERD"/>
</dbReference>
<dbReference type="Gene3D" id="1.10.510.10">
    <property type="entry name" value="Transferase(Phosphotransferase) domain 1"/>
    <property type="match status" value="2"/>
</dbReference>
<evidence type="ECO:0000256" key="1">
    <source>
        <dbReference type="ARBA" id="ARBA00022741"/>
    </source>
</evidence>
<dbReference type="InterPro" id="IPR000719">
    <property type="entry name" value="Prot_kinase_dom"/>
</dbReference>
<sequence length="1542" mass="169974">MRDSRWTTITESQFQHERSGLLYLKELLPDSEPFRAWSNFTFTAHSGHVREVDLLVAAPAGLFLVELKNWQGTLTSSGASWVQTLPGDRTRVHRNPRHLANQKAKELKGLLKDAMEKAGMRRPAPYVQELVFFTNPALRIRLAQNDLAAVVGKASHSGLPDVLGEIQRPVRDFHSGIDPQLSKNLGKLLKSVGIGRSDAEFHVGTYRLDRTPFDTGPNWADYLGHHDSMRKTRRVRIYLRERGADRQTRESISHTAEREALALEGLEHPGLVALENFDENGHSAGPALLYEYDPRTLRLDDYLLQYGDRLDAQARAWLLRQLAETVQYAHRHRLYHRALHARAIHVLPGPRVRGGGEDDRWLRPVLQIAEWQTAVRRTQTKGAAGGSGGTLTSGQEIVPSNNLAAYVAEVADPYLAPEVTAKSPDPTALDVFGLGVLGYLIFTGKPPAHSQAELGARLDQGGGLVPSAVTDGLTKDVDQIIQDATAYRPEARTRTAAEFLEWLDVVERGLRPQPEPDLQPETHVEEGDPLDAAPDDVVGGRYLVKRSLGQGSTARALLAEDRERDNAQVVLKIARADKYAAALRREADVLSKLRNDSKVIHLAVPEPIRIGPRTVLVLDHAGDRTVARQLREGGPLLTDQLETYATYLFAAVDFLDGEGVWHRDLKPDNIAIRVRPNGTRQLVLFDFSLAGLDVDLVKAGTEGYLDPFVETITRGRYDAQAEWYALAATLHEMASGELPQWGDGSVLARQTDPKEWPYPKIAAEAFDSALRDSLVDFFQRALHRDHRKRFADLKEMQRAWQRVFALADQPVQARSTGHPEDEGTPAVALPPGELPPVDPVADETRRNEDAAKATRDTLLLFAGLSVRAVSFLNGLQLNTVGDLLDYSTRRLVNRPGLGARTRDEINRRIKQWRLALDVRQPSPLSPTERGDSAAEIAEAKAERTETGNDRPLRRISLDALVSLLVPKPAPRGRNATEVETVRLLLSLPDETGNLPPELPSWPLNKSVAPLTSEQVTEGRIAQIVGAQRKSWAGDAALRALRDEVVDILTAMGRVASATELAEALVARRGTVQADPLLRRALGMAAVRAAYEVDWAQTPRRIRGRRHGDTGDNRMLLALEVDEDTDAPDTPSAPALLDYADRLGKAADALAGRDTLAGPGTVLEQIVAADAAFHARQPEARVSMDEARMVTLAAAAAQDAAANARLEIYSRSLQPVRALRLTQAGLILPLAGKSDREQEGLTIEQIRDRVHARFPDLSSRIPDDPPSLSRLLRQAGFELRWHQGGKKHPRGRFIPKRNAGGADPTSAVTQRQASLTRVSRVDHWTAETAEQRGRLRARAQLKEAAGQPGFRLLTVRHDDQGRALRTLTEPRHEWQAEPVDVSALFLTSLRRLVEARPRPTWETILEADNAEPGSRDALKFGEYTAAAWGEVEKKIRGVLEGVDGDGSAGVGEPEAASARQHPVLLHDAFVMARYGGVGVLQRLAEAARRGGPHGRGLWLLSPLRDETAAPRLDGVTVPLQDREEWIPLNHAWVINDPGKVRAA</sequence>
<dbReference type="InterPro" id="IPR017441">
    <property type="entry name" value="Protein_kinase_ATP_BS"/>
</dbReference>
<evidence type="ECO:0000256" key="4">
    <source>
        <dbReference type="SAM" id="MobiDB-lite"/>
    </source>
</evidence>
<keyword evidence="8" id="KW-1185">Reference proteome</keyword>
<feature type="region of interest" description="Disordered" evidence="4">
    <location>
        <begin position="811"/>
        <end position="835"/>
    </location>
</feature>
<evidence type="ECO:0000313" key="8">
    <source>
        <dbReference type="Proteomes" id="UP001271274"/>
    </source>
</evidence>
<reference evidence="7 8" key="1">
    <citation type="journal article" date="2023" name="Microb. Genom.">
        <title>Mesoterricola silvestris gen. nov., sp. nov., Mesoterricola sediminis sp. nov., Geothrix oryzae sp. nov., Geothrix edaphica sp. nov., Geothrix rubra sp. nov., and Geothrix limicola sp. nov., six novel members of Acidobacteriota isolated from soils.</title>
        <authorList>
            <person name="Weisberg A.J."/>
            <person name="Pearce E."/>
            <person name="Kramer C.G."/>
            <person name="Chang J.H."/>
            <person name="Clarke C.R."/>
        </authorList>
    </citation>
    <scope>NUCLEOTIDE SEQUENCE [LARGE SCALE GENOMIC DNA]</scope>
    <source>
        <strain evidence="7 8">ID09-01A</strain>
    </source>
</reference>
<feature type="domain" description="Protein kinase" evidence="5">
    <location>
        <begin position="186"/>
        <end position="503"/>
    </location>
</feature>
<accession>A0ABU4NR96</accession>
<evidence type="ECO:0000256" key="3">
    <source>
        <dbReference type="PROSITE-ProRule" id="PRU10141"/>
    </source>
</evidence>
<evidence type="ECO:0000259" key="6">
    <source>
        <dbReference type="PROSITE" id="PS50965"/>
    </source>
</evidence>
<dbReference type="GO" id="GO:0016301">
    <property type="term" value="F:kinase activity"/>
    <property type="evidence" value="ECO:0007669"/>
    <property type="project" value="UniProtKB-KW"/>
</dbReference>
<dbReference type="EMBL" id="JARAYU010000015">
    <property type="protein sequence ID" value="MDX3704593.1"/>
    <property type="molecule type" value="Genomic_DNA"/>
</dbReference>
<gene>
    <name evidence="7" type="primary">pglW</name>
    <name evidence="7" type="ORF">PV662_33535</name>
</gene>
<feature type="compositionally biased region" description="Basic residues" evidence="4">
    <location>
        <begin position="1283"/>
        <end position="1294"/>
    </location>
</feature>
<evidence type="ECO:0000313" key="7">
    <source>
        <dbReference type="EMBL" id="MDX3704593.1"/>
    </source>
</evidence>
<dbReference type="NCBIfam" id="NF033442">
    <property type="entry name" value="BREX_PglW"/>
    <property type="match status" value="1"/>
</dbReference>
<dbReference type="RefSeq" id="WP_319063169.1">
    <property type="nucleotide sequence ID" value="NZ_JARAYT010000016.1"/>
</dbReference>
<keyword evidence="7" id="KW-0418">Kinase</keyword>
<feature type="binding site" evidence="3">
    <location>
        <position position="572"/>
    </location>
    <ligand>
        <name>ATP</name>
        <dbReference type="ChEBI" id="CHEBI:30616"/>
    </ligand>
</feature>
<dbReference type="Pfam" id="PF08378">
    <property type="entry name" value="NERD"/>
    <property type="match status" value="1"/>
</dbReference>
<organism evidence="7 8">
    <name type="scientific">Streptomyces europaeiscabiei</name>
    <dbReference type="NCBI Taxonomy" id="146819"/>
    <lineage>
        <taxon>Bacteria</taxon>
        <taxon>Bacillati</taxon>
        <taxon>Actinomycetota</taxon>
        <taxon>Actinomycetes</taxon>
        <taxon>Kitasatosporales</taxon>
        <taxon>Streptomycetaceae</taxon>
        <taxon>Streptomyces</taxon>
    </lineage>
</organism>
<dbReference type="PANTHER" id="PTHR24346:SF30">
    <property type="entry name" value="MATERNAL EMBRYONIC LEUCINE ZIPPER KINASE"/>
    <property type="match status" value="1"/>
</dbReference>
<dbReference type="InterPro" id="IPR011009">
    <property type="entry name" value="Kinase-like_dom_sf"/>
</dbReference>
<dbReference type="Gene3D" id="3.30.200.20">
    <property type="entry name" value="Phosphorylase Kinase, domain 1"/>
    <property type="match status" value="1"/>
</dbReference>
<feature type="compositionally biased region" description="Basic and acidic residues" evidence="4">
    <location>
        <begin position="928"/>
        <end position="948"/>
    </location>
</feature>
<name>A0ABU4NR96_9ACTN</name>
<dbReference type="PROSITE" id="PS50965">
    <property type="entry name" value="NERD"/>
    <property type="match status" value="1"/>
</dbReference>
<dbReference type="PROSITE" id="PS00107">
    <property type="entry name" value="PROTEIN_KINASE_ATP"/>
    <property type="match status" value="1"/>
</dbReference>
<keyword evidence="2 3" id="KW-0067">ATP-binding</keyword>
<dbReference type="SUPFAM" id="SSF47789">
    <property type="entry name" value="C-terminal domain of RNA polymerase alpha subunit"/>
    <property type="match status" value="1"/>
</dbReference>
<feature type="region of interest" description="Disordered" evidence="4">
    <location>
        <begin position="511"/>
        <end position="536"/>
    </location>
</feature>
<dbReference type="InterPro" id="IPR011260">
    <property type="entry name" value="RNAP_asu_C"/>
</dbReference>
<proteinExistence type="predicted"/>
<dbReference type="Pfam" id="PF00069">
    <property type="entry name" value="Pkinase"/>
    <property type="match status" value="1"/>
</dbReference>
<dbReference type="InterPro" id="IPR049832">
    <property type="entry name" value="BREX_PglW"/>
</dbReference>
<dbReference type="Pfam" id="PF03118">
    <property type="entry name" value="RNA_pol_A_CTD"/>
    <property type="match status" value="1"/>
</dbReference>
<dbReference type="Gene3D" id="1.10.150.20">
    <property type="entry name" value="5' to 3' exonuclease, C-terminal subdomain"/>
    <property type="match status" value="1"/>
</dbReference>
<feature type="domain" description="NERD" evidence="6">
    <location>
        <begin position="12"/>
        <end position="130"/>
    </location>
</feature>
<dbReference type="Proteomes" id="UP001271274">
    <property type="component" value="Unassembled WGS sequence"/>
</dbReference>
<dbReference type="PROSITE" id="PS50011">
    <property type="entry name" value="PROTEIN_KINASE_DOM"/>
    <property type="match status" value="2"/>
</dbReference>
<dbReference type="PANTHER" id="PTHR24346">
    <property type="entry name" value="MAP/MICROTUBULE AFFINITY-REGULATING KINASE"/>
    <property type="match status" value="1"/>
</dbReference>
<keyword evidence="7" id="KW-0808">Transferase</keyword>
<keyword evidence="1 3" id="KW-0547">Nucleotide-binding</keyword>
<dbReference type="SMART" id="SM00220">
    <property type="entry name" value="S_TKc"/>
    <property type="match status" value="1"/>
</dbReference>
<feature type="region of interest" description="Disordered" evidence="4">
    <location>
        <begin position="1283"/>
        <end position="1310"/>
    </location>
</feature>
<feature type="region of interest" description="Disordered" evidence="4">
    <location>
        <begin position="920"/>
        <end position="948"/>
    </location>
</feature>
<comment type="caution">
    <text evidence="7">The sequence shown here is derived from an EMBL/GenBank/DDBJ whole genome shotgun (WGS) entry which is preliminary data.</text>
</comment>
<dbReference type="SUPFAM" id="SSF56112">
    <property type="entry name" value="Protein kinase-like (PK-like)"/>
    <property type="match status" value="2"/>
</dbReference>
<evidence type="ECO:0000259" key="5">
    <source>
        <dbReference type="PROSITE" id="PS50011"/>
    </source>
</evidence>
<feature type="domain" description="Protein kinase" evidence="5">
    <location>
        <begin position="542"/>
        <end position="804"/>
    </location>
</feature>
<protein>
    <submittedName>
        <fullName evidence="7">BREX system serine/threonine kinase PglW</fullName>
    </submittedName>
</protein>
<evidence type="ECO:0000256" key="2">
    <source>
        <dbReference type="ARBA" id="ARBA00022840"/>
    </source>
</evidence>